<comment type="caution">
    <text evidence="2">The sequence shown here is derived from an EMBL/GenBank/DDBJ whole genome shotgun (WGS) entry which is preliminary data.</text>
</comment>
<dbReference type="AlphaFoldDB" id="A0A2A6RLZ5"/>
<evidence type="ECO:0000313" key="2">
    <source>
        <dbReference type="EMBL" id="PDW03926.1"/>
    </source>
</evidence>
<dbReference type="PANTHER" id="PTHR34610:SF4">
    <property type="entry name" value="SLL8027 PROTEIN"/>
    <property type="match status" value="1"/>
</dbReference>
<dbReference type="EMBL" id="NQWI01000018">
    <property type="protein sequence ID" value="PDW03926.1"/>
    <property type="molecule type" value="Genomic_DNA"/>
</dbReference>
<dbReference type="NCBIfam" id="TIGR00305">
    <property type="entry name" value="putative toxin-antitoxin system toxin component, PIN family"/>
    <property type="match status" value="1"/>
</dbReference>
<keyword evidence="3" id="KW-1185">Reference proteome</keyword>
<dbReference type="Pfam" id="PF13470">
    <property type="entry name" value="PIN_3"/>
    <property type="match status" value="1"/>
</dbReference>
<evidence type="ECO:0000313" key="3">
    <source>
        <dbReference type="Proteomes" id="UP000220527"/>
    </source>
</evidence>
<dbReference type="OrthoDB" id="32918at2"/>
<dbReference type="SUPFAM" id="SSF88723">
    <property type="entry name" value="PIN domain-like"/>
    <property type="match status" value="1"/>
</dbReference>
<dbReference type="Proteomes" id="UP000220527">
    <property type="component" value="Unassembled WGS sequence"/>
</dbReference>
<gene>
    <name evidence="2" type="ORF">CJ255_06110</name>
</gene>
<reference evidence="3" key="1">
    <citation type="submission" date="2017-08" db="EMBL/GenBank/DDBJ databases">
        <authorList>
            <person name="Grouzdev D.S."/>
            <person name="Gaisin V.A."/>
            <person name="Rysina M.S."/>
            <person name="Gorlenko V.M."/>
        </authorList>
    </citation>
    <scope>NUCLEOTIDE SEQUENCE [LARGE SCALE GENOMIC DNA]</scope>
    <source>
        <strain evidence="3">Kir15-3F</strain>
    </source>
</reference>
<dbReference type="InterPro" id="IPR002850">
    <property type="entry name" value="PIN_toxin-like"/>
</dbReference>
<dbReference type="SMART" id="SM00670">
    <property type="entry name" value="PINc"/>
    <property type="match status" value="1"/>
</dbReference>
<organism evidence="2 3">
    <name type="scientific">Candidatus Viridilinea mediisalina</name>
    <dbReference type="NCBI Taxonomy" id="2024553"/>
    <lineage>
        <taxon>Bacteria</taxon>
        <taxon>Bacillati</taxon>
        <taxon>Chloroflexota</taxon>
        <taxon>Chloroflexia</taxon>
        <taxon>Chloroflexales</taxon>
        <taxon>Chloroflexineae</taxon>
        <taxon>Oscillochloridaceae</taxon>
        <taxon>Candidatus Viridilinea</taxon>
    </lineage>
</organism>
<dbReference type="InterPro" id="IPR002716">
    <property type="entry name" value="PIN_dom"/>
</dbReference>
<sequence>MSLNERFVFDTNVLVSSLLFAESKPAQAFFLALRAGSLLTSLAALHELSTVLHRKKFDTYITIDERDQFLDQYTRSSTMIDIIETIQLCRDPKDDKFLEIAANGAATYLVTGDPDLLVLHPFRGIPIVSPDTFLRTIAEPDAESMPDHMNK</sequence>
<dbReference type="InterPro" id="IPR029060">
    <property type="entry name" value="PIN-like_dom_sf"/>
</dbReference>
<protein>
    <submittedName>
        <fullName evidence="2">Putative toxin-antitoxin system toxin component, PIN family</fullName>
    </submittedName>
</protein>
<proteinExistence type="predicted"/>
<dbReference type="PANTHER" id="PTHR34610">
    <property type="entry name" value="SSL7007 PROTEIN"/>
    <property type="match status" value="1"/>
</dbReference>
<accession>A0A2A6RLZ5</accession>
<feature type="domain" description="PIN" evidence="1">
    <location>
        <begin position="5"/>
        <end position="118"/>
    </location>
</feature>
<name>A0A2A6RLZ5_9CHLR</name>
<dbReference type="RefSeq" id="WP_097643206.1">
    <property type="nucleotide sequence ID" value="NZ_NQWI01000018.1"/>
</dbReference>
<evidence type="ECO:0000259" key="1">
    <source>
        <dbReference type="SMART" id="SM00670"/>
    </source>
</evidence>